<dbReference type="GO" id="GO:0031681">
    <property type="term" value="F:G-protein beta-subunit binding"/>
    <property type="evidence" value="ECO:0007669"/>
    <property type="project" value="InterPro"/>
</dbReference>
<evidence type="ECO:0000256" key="4">
    <source>
        <dbReference type="ARBA" id="ARBA00022481"/>
    </source>
</evidence>
<evidence type="ECO:0000313" key="12">
    <source>
        <dbReference type="Proteomes" id="UP000288216"/>
    </source>
</evidence>
<comment type="subunit">
    <text evidence="9">G proteins are composed of 3 units; alpha, beta and gamma.</text>
</comment>
<dbReference type="AlphaFoldDB" id="A0A401NL70"/>
<dbReference type="SMART" id="SM00224">
    <property type="entry name" value="GGL"/>
    <property type="match status" value="1"/>
</dbReference>
<dbReference type="PRINTS" id="PR00321">
    <property type="entry name" value="GPROTEING"/>
</dbReference>
<evidence type="ECO:0000256" key="8">
    <source>
        <dbReference type="ARBA" id="ARBA00023289"/>
    </source>
</evidence>
<keyword evidence="5 9" id="KW-0472">Membrane</keyword>
<dbReference type="GO" id="GO:0007186">
    <property type="term" value="P:G protein-coupled receptor signaling pathway"/>
    <property type="evidence" value="ECO:0007669"/>
    <property type="project" value="InterPro"/>
</dbReference>
<accession>A0A401NL70</accession>
<dbReference type="EMBL" id="BFAA01003812">
    <property type="protein sequence ID" value="GCB61661.1"/>
    <property type="molecule type" value="Genomic_DNA"/>
</dbReference>
<keyword evidence="6 9" id="KW-0807">Transducer</keyword>
<dbReference type="InterPro" id="IPR001770">
    <property type="entry name" value="G-protein_gamma"/>
</dbReference>
<dbReference type="SUPFAM" id="SSF48670">
    <property type="entry name" value="Transducin (heterotrimeric G protein), gamma chain"/>
    <property type="match status" value="1"/>
</dbReference>
<dbReference type="Proteomes" id="UP000288216">
    <property type="component" value="Unassembled WGS sequence"/>
</dbReference>
<evidence type="ECO:0000259" key="10">
    <source>
        <dbReference type="PROSITE" id="PS50058"/>
    </source>
</evidence>
<dbReference type="SMART" id="SM01224">
    <property type="entry name" value="G_gamma"/>
    <property type="match status" value="1"/>
</dbReference>
<evidence type="ECO:0000256" key="5">
    <source>
        <dbReference type="ARBA" id="ARBA00023136"/>
    </source>
</evidence>
<evidence type="ECO:0000256" key="9">
    <source>
        <dbReference type="RuleBase" id="RU004973"/>
    </source>
</evidence>
<organism evidence="11 12">
    <name type="scientific">Scyliorhinus torazame</name>
    <name type="common">Cloudy catshark</name>
    <name type="synonym">Catulus torazame</name>
    <dbReference type="NCBI Taxonomy" id="75743"/>
    <lineage>
        <taxon>Eukaryota</taxon>
        <taxon>Metazoa</taxon>
        <taxon>Chordata</taxon>
        <taxon>Craniata</taxon>
        <taxon>Vertebrata</taxon>
        <taxon>Chondrichthyes</taxon>
        <taxon>Elasmobranchii</taxon>
        <taxon>Galeomorphii</taxon>
        <taxon>Galeoidea</taxon>
        <taxon>Carcharhiniformes</taxon>
        <taxon>Scyliorhinidae</taxon>
        <taxon>Scyliorhinus</taxon>
    </lineage>
</organism>
<evidence type="ECO:0000256" key="1">
    <source>
        <dbReference type="ARBA" id="ARBA00004342"/>
    </source>
</evidence>
<evidence type="ECO:0000256" key="2">
    <source>
        <dbReference type="ARBA" id="ARBA00007431"/>
    </source>
</evidence>
<dbReference type="InterPro" id="IPR036284">
    <property type="entry name" value="GGL_sf"/>
</dbReference>
<dbReference type="FunFam" id="4.10.260.10:FF:000001">
    <property type="entry name" value="Guanine nucleotide-binding protein subunit gamma"/>
    <property type="match status" value="1"/>
</dbReference>
<dbReference type="Gene3D" id="4.10.260.10">
    <property type="entry name" value="Transducin (heterotrimeric G protein), gamma chain"/>
    <property type="match status" value="1"/>
</dbReference>
<evidence type="ECO:0000256" key="7">
    <source>
        <dbReference type="ARBA" id="ARBA00023288"/>
    </source>
</evidence>
<dbReference type="InterPro" id="IPR015898">
    <property type="entry name" value="G-protein_gamma-like_dom"/>
</dbReference>
<keyword evidence="8" id="KW-0636">Prenylation</keyword>
<comment type="subcellular location">
    <subcellularLocation>
        <location evidence="1 9">Cell membrane</location>
        <topology evidence="1 9">Lipid-anchor</topology>
        <orientation evidence="1 9">Cytoplasmic side</orientation>
    </subcellularLocation>
</comment>
<feature type="domain" description="G protein gamma" evidence="10">
    <location>
        <begin position="3"/>
        <end position="68"/>
    </location>
</feature>
<evidence type="ECO:0000256" key="3">
    <source>
        <dbReference type="ARBA" id="ARBA00022475"/>
    </source>
</evidence>
<dbReference type="OMA" id="HQVCHFL"/>
<keyword evidence="7 9" id="KW-0449">Lipoprotein</keyword>
<dbReference type="STRING" id="75743.A0A401NL70"/>
<protein>
    <recommendedName>
        <fullName evidence="9">Guanine nucleotide-binding protein subunit gamma</fullName>
    </recommendedName>
</protein>
<keyword evidence="12" id="KW-1185">Reference proteome</keyword>
<keyword evidence="4" id="KW-0488">Methylation</keyword>
<dbReference type="PANTHER" id="PTHR13809">
    <property type="entry name" value="GUANINE NUCLEOTIDE-BINDING PROTEIN GAMMA SUBUNIT"/>
    <property type="match status" value="1"/>
</dbReference>
<evidence type="ECO:0000313" key="11">
    <source>
        <dbReference type="EMBL" id="GCB61661.1"/>
    </source>
</evidence>
<gene>
    <name evidence="11" type="ORF">scyTo_0009379</name>
</gene>
<name>A0A401NL70_SCYTO</name>
<dbReference type="OrthoDB" id="6264244at2759"/>
<proteinExistence type="inferred from homology"/>
<comment type="function">
    <text evidence="9">Guanine nucleotide-binding proteins (G proteins) are involved as a modulator or transducer in various transmembrane signaling systems. The beta and gamma chains are required for the GTPase activity, for replacement of GDP by GTP, and for G protein-effector interaction.</text>
</comment>
<comment type="similarity">
    <text evidence="2 9">Belongs to the G protein gamma family.</text>
</comment>
<keyword evidence="3 9" id="KW-1003">Cell membrane</keyword>
<comment type="caution">
    <text evidence="11">The sequence shown here is derived from an EMBL/GenBank/DDBJ whole genome shotgun (WGS) entry which is preliminary data.</text>
</comment>
<dbReference type="PROSITE" id="PS50058">
    <property type="entry name" value="G_PROTEIN_GAMMA"/>
    <property type="match status" value="1"/>
</dbReference>
<reference evidence="11 12" key="1">
    <citation type="journal article" date="2018" name="Nat. Ecol. Evol.">
        <title>Shark genomes provide insights into elasmobranch evolution and the origin of vertebrates.</title>
        <authorList>
            <person name="Hara Y"/>
            <person name="Yamaguchi K"/>
            <person name="Onimaru K"/>
            <person name="Kadota M"/>
            <person name="Koyanagi M"/>
            <person name="Keeley SD"/>
            <person name="Tatsumi K"/>
            <person name="Tanaka K"/>
            <person name="Motone F"/>
            <person name="Kageyama Y"/>
            <person name="Nozu R"/>
            <person name="Adachi N"/>
            <person name="Nishimura O"/>
            <person name="Nakagawa R"/>
            <person name="Tanegashima C"/>
            <person name="Kiyatake I"/>
            <person name="Matsumoto R"/>
            <person name="Murakumo K"/>
            <person name="Nishida K"/>
            <person name="Terakita A"/>
            <person name="Kuratani S"/>
            <person name="Sato K"/>
            <person name="Hyodo S Kuraku.S."/>
        </authorList>
    </citation>
    <scope>NUCLEOTIDE SEQUENCE [LARGE SCALE GENOMIC DNA]</scope>
</reference>
<dbReference type="GO" id="GO:0005834">
    <property type="term" value="C:heterotrimeric G-protein complex"/>
    <property type="evidence" value="ECO:0007669"/>
    <property type="project" value="InterPro"/>
</dbReference>
<evidence type="ECO:0000256" key="6">
    <source>
        <dbReference type="ARBA" id="ARBA00023224"/>
    </source>
</evidence>
<dbReference type="Pfam" id="PF00631">
    <property type="entry name" value="G-gamma"/>
    <property type="match status" value="1"/>
</dbReference>
<sequence>MSVAANLSASRKMVQQLRCELDIKRLKVSQAATDLKQFCLQNAQHDPLLTGIHPNTNPFRPAKPCLLL</sequence>
<dbReference type="CDD" id="cd00068">
    <property type="entry name" value="GGL"/>
    <property type="match status" value="1"/>
</dbReference>